<evidence type="ECO:0000313" key="7">
    <source>
        <dbReference type="Ensembl" id="ENSDCDP00010051616.1"/>
    </source>
</evidence>
<organism evidence="7 8">
    <name type="scientific">Denticeps clupeoides</name>
    <name type="common">denticle herring</name>
    <dbReference type="NCBI Taxonomy" id="299321"/>
    <lineage>
        <taxon>Eukaryota</taxon>
        <taxon>Metazoa</taxon>
        <taxon>Chordata</taxon>
        <taxon>Craniata</taxon>
        <taxon>Vertebrata</taxon>
        <taxon>Euteleostomi</taxon>
        <taxon>Actinopterygii</taxon>
        <taxon>Neopterygii</taxon>
        <taxon>Teleostei</taxon>
        <taxon>Clupei</taxon>
        <taxon>Clupeiformes</taxon>
        <taxon>Denticipitoidei</taxon>
        <taxon>Denticipitidae</taxon>
        <taxon>Denticeps</taxon>
    </lineage>
</organism>
<reference evidence="7" key="2">
    <citation type="submission" date="2025-08" db="UniProtKB">
        <authorList>
            <consortium name="Ensembl"/>
        </authorList>
    </citation>
    <scope>IDENTIFICATION</scope>
</reference>
<feature type="region of interest" description="Disordered" evidence="6">
    <location>
        <begin position="1"/>
        <end position="21"/>
    </location>
</feature>
<name>A0AAY4E403_9TELE</name>
<dbReference type="Proteomes" id="UP000694580">
    <property type="component" value="Chromosome 2"/>
</dbReference>
<comment type="similarity">
    <text evidence="4">Belongs to the CHCHD7 family.</text>
</comment>
<dbReference type="GO" id="GO:0033108">
    <property type="term" value="P:mitochondrial respiratory chain complex assembly"/>
    <property type="evidence" value="ECO:0007669"/>
    <property type="project" value="TreeGrafter"/>
</dbReference>
<dbReference type="InterPro" id="IPR051040">
    <property type="entry name" value="COX23"/>
</dbReference>
<dbReference type="SUPFAM" id="SSF47072">
    <property type="entry name" value="Cysteine alpha-hairpin motif"/>
    <property type="match status" value="1"/>
</dbReference>
<gene>
    <name evidence="7" type="primary">CHCHD7</name>
</gene>
<dbReference type="PROSITE" id="PS51808">
    <property type="entry name" value="CHCH"/>
    <property type="match status" value="1"/>
</dbReference>
<dbReference type="AlphaFoldDB" id="A0AAY4E403"/>
<dbReference type="GeneTree" id="ENSGT00390000001029"/>
<accession>A0AAY4E403</accession>
<dbReference type="GeneID" id="114783523"/>
<proteinExistence type="inferred from homology"/>
<dbReference type="Ensembl" id="ENSDCDT00010062081.1">
    <property type="protein sequence ID" value="ENSDCDP00010051616.1"/>
    <property type="gene ID" value="ENSDCDG00010030387.1"/>
</dbReference>
<dbReference type="PANTHER" id="PTHR46811">
    <property type="entry name" value="COILED-COIL-HELIX-COILED-COIL-HELIX DOMAIN-CONTAINING PROTEIN 7"/>
    <property type="match status" value="1"/>
</dbReference>
<evidence type="ECO:0000256" key="5">
    <source>
        <dbReference type="ARBA" id="ARBA00039509"/>
    </source>
</evidence>
<dbReference type="Gene3D" id="1.10.287.1130">
    <property type="entry name" value="CytochromE C oxidase copper chaperone"/>
    <property type="match status" value="1"/>
</dbReference>
<evidence type="ECO:0000256" key="1">
    <source>
        <dbReference type="ARBA" id="ARBA00004569"/>
    </source>
</evidence>
<dbReference type="GO" id="GO:0005758">
    <property type="term" value="C:mitochondrial intermembrane space"/>
    <property type="evidence" value="ECO:0007669"/>
    <property type="project" value="UniProtKB-SubCell"/>
</dbReference>
<evidence type="ECO:0000256" key="4">
    <source>
        <dbReference type="ARBA" id="ARBA00038205"/>
    </source>
</evidence>
<keyword evidence="2" id="KW-0496">Mitochondrion</keyword>
<keyword evidence="8" id="KW-1185">Reference proteome</keyword>
<reference evidence="7 8" key="1">
    <citation type="submission" date="2020-06" db="EMBL/GenBank/DDBJ databases">
        <authorList>
            <consortium name="Wellcome Sanger Institute Data Sharing"/>
        </authorList>
    </citation>
    <scope>NUCLEOTIDE SEQUENCE [LARGE SCALE GENOMIC DNA]</scope>
</reference>
<comment type="subcellular location">
    <subcellularLocation>
        <location evidence="1">Mitochondrion intermembrane space</location>
    </subcellularLocation>
</comment>
<sequence>MMSAGATKVRNQDANPCIDESDASQKCLDRNSYDKAMCSAFFQRYKACRKYWHGVMIQRRRDGVTPDMPTAAEREQILTALGGKPY</sequence>
<dbReference type="InterPro" id="IPR009069">
    <property type="entry name" value="Cys_alpha_HP_mot_SF"/>
</dbReference>
<evidence type="ECO:0000313" key="8">
    <source>
        <dbReference type="Proteomes" id="UP000694580"/>
    </source>
</evidence>
<dbReference type="PANTHER" id="PTHR46811:SF1">
    <property type="entry name" value="COILED-COIL-HELIX-COILED-COIL-HELIX DOMAIN-CONTAINING PROTEIN 7"/>
    <property type="match status" value="1"/>
</dbReference>
<keyword evidence="3" id="KW-1015">Disulfide bond</keyword>
<dbReference type="RefSeq" id="XP_028824876.1">
    <property type="nucleotide sequence ID" value="XM_028969043.1"/>
</dbReference>
<evidence type="ECO:0000256" key="2">
    <source>
        <dbReference type="ARBA" id="ARBA00023128"/>
    </source>
</evidence>
<evidence type="ECO:0000256" key="6">
    <source>
        <dbReference type="SAM" id="MobiDB-lite"/>
    </source>
</evidence>
<dbReference type="InterPro" id="IPR048280">
    <property type="entry name" value="COX6B-like"/>
</dbReference>
<evidence type="ECO:0000256" key="3">
    <source>
        <dbReference type="ARBA" id="ARBA00023157"/>
    </source>
</evidence>
<reference evidence="7" key="3">
    <citation type="submission" date="2025-09" db="UniProtKB">
        <authorList>
            <consortium name="Ensembl"/>
        </authorList>
    </citation>
    <scope>IDENTIFICATION</scope>
</reference>
<protein>
    <recommendedName>
        <fullName evidence="5">Coiled-coil-helix-coiled-coil-helix domain-containing protein 7</fullName>
    </recommendedName>
</protein>
<dbReference type="Pfam" id="PF02297">
    <property type="entry name" value="COX6B"/>
    <property type="match status" value="1"/>
</dbReference>